<evidence type="ECO:0000256" key="4">
    <source>
        <dbReference type="ARBA" id="ARBA00022989"/>
    </source>
</evidence>
<keyword evidence="2" id="KW-0813">Transport</keyword>
<dbReference type="Gene3D" id="1.20.1250.20">
    <property type="entry name" value="MFS general substrate transporter like domains"/>
    <property type="match status" value="2"/>
</dbReference>
<feature type="transmembrane region" description="Helical" evidence="6">
    <location>
        <begin position="352"/>
        <end position="372"/>
    </location>
</feature>
<dbReference type="GO" id="GO:0016020">
    <property type="term" value="C:membrane"/>
    <property type="evidence" value="ECO:0007669"/>
    <property type="project" value="UniProtKB-SubCell"/>
</dbReference>
<keyword evidence="4 6" id="KW-1133">Transmembrane helix</keyword>
<dbReference type="PROSITE" id="PS50850">
    <property type="entry name" value="MFS"/>
    <property type="match status" value="1"/>
</dbReference>
<name>A0ABD5CEF1_9BURK</name>
<feature type="transmembrane region" description="Helical" evidence="6">
    <location>
        <begin position="327"/>
        <end position="346"/>
    </location>
</feature>
<feature type="transmembrane region" description="Helical" evidence="6">
    <location>
        <begin position="157"/>
        <end position="180"/>
    </location>
</feature>
<dbReference type="Pfam" id="PF07690">
    <property type="entry name" value="MFS_1"/>
    <property type="match status" value="1"/>
</dbReference>
<feature type="transmembrane region" description="Helical" evidence="6">
    <location>
        <begin position="261"/>
        <end position="282"/>
    </location>
</feature>
<dbReference type="RefSeq" id="WP_029967936.1">
    <property type="nucleotide sequence ID" value="NZ_ATXV01000004.1"/>
</dbReference>
<dbReference type="PANTHER" id="PTHR43791:SF36">
    <property type="entry name" value="TRANSPORTER, PUTATIVE (AFU_ORTHOLOGUE AFUA_6G08340)-RELATED"/>
    <property type="match status" value="1"/>
</dbReference>
<dbReference type="InterPro" id="IPR011701">
    <property type="entry name" value="MFS"/>
</dbReference>
<reference evidence="8 9" key="1">
    <citation type="submission" date="2023-08" db="EMBL/GenBank/DDBJ databases">
        <title>Genome sequencing of plant associated microbes to promote plant fitness in Sorghum bicolor and Oryza sativa.</title>
        <authorList>
            <person name="Coleman-Derr D."/>
        </authorList>
    </citation>
    <scope>NUCLEOTIDE SEQUENCE [LARGE SCALE GENOMIC DNA]</scope>
    <source>
        <strain evidence="8 9">SLBN-33</strain>
    </source>
</reference>
<protein>
    <submittedName>
        <fullName evidence="8">D-galactonate transporter</fullName>
    </submittedName>
</protein>
<dbReference type="InterPro" id="IPR020846">
    <property type="entry name" value="MFS_dom"/>
</dbReference>
<evidence type="ECO:0000256" key="2">
    <source>
        <dbReference type="ARBA" id="ARBA00022448"/>
    </source>
</evidence>
<dbReference type="AlphaFoldDB" id="A0ABD5CEF1"/>
<dbReference type="EMBL" id="JAVIZN010000002">
    <property type="protein sequence ID" value="MDR6202985.1"/>
    <property type="molecule type" value="Genomic_DNA"/>
</dbReference>
<dbReference type="Proteomes" id="UP001245184">
    <property type="component" value="Unassembled WGS sequence"/>
</dbReference>
<dbReference type="InterPro" id="IPR036259">
    <property type="entry name" value="MFS_trans_sf"/>
</dbReference>
<feature type="transmembrane region" description="Helical" evidence="6">
    <location>
        <begin position="123"/>
        <end position="145"/>
    </location>
</feature>
<dbReference type="FunFam" id="1.20.1250.20:FF:000018">
    <property type="entry name" value="MFS transporter permease"/>
    <property type="match status" value="1"/>
</dbReference>
<feature type="transmembrane region" description="Helical" evidence="6">
    <location>
        <begin position="192"/>
        <end position="214"/>
    </location>
</feature>
<evidence type="ECO:0000256" key="1">
    <source>
        <dbReference type="ARBA" id="ARBA00004141"/>
    </source>
</evidence>
<evidence type="ECO:0000256" key="3">
    <source>
        <dbReference type="ARBA" id="ARBA00022692"/>
    </source>
</evidence>
<keyword evidence="3 6" id="KW-0812">Transmembrane</keyword>
<feature type="transmembrane region" description="Helical" evidence="6">
    <location>
        <begin position="294"/>
        <end position="315"/>
    </location>
</feature>
<sequence>MSNPSPSAAHPSADPSTDASLEAAAIRKITWRIMPFLFLVYVLSYLDRVNIGYAKLQFTGDLGLSNAAYGLGAGIFFFGYFVFEVPSNLLLKKFGARATIARITMLWGLLSCLMMFVRSETMFYVLRFFLGVAEAGLVPGVVLYLTFWFPSDRRARMVAVFMAAIPVAGIIGAPLSGFLMSALHEAHGLRGWQWMFLIEGIPSILAGFWALAVLRNTPAEAAWLTDDEKRVILARLSRENAAAAAQGAEHSLAVALRSGRFWLLTLIYFCLVTGNAGFSFWLPQIVKDLGVTNLVSNGFVTAIPYLAAGIGMVLIGRSSDVTGERRWHYAVCCFIGAAGLLGSASVTNSIPLAVTGLSIAYIGILAGFGIFWSMSTSFLQGTAAVAGIAVINSIANLAGYVSPYVLGIVKDATHSVTFGLVLIAGALIVGGLVTLMMPRVKVEHAATAVPGRA</sequence>
<feature type="transmembrane region" description="Helical" evidence="6">
    <location>
        <begin position="66"/>
        <end position="83"/>
    </location>
</feature>
<feature type="transmembrane region" description="Helical" evidence="6">
    <location>
        <begin position="384"/>
        <end position="406"/>
    </location>
</feature>
<proteinExistence type="predicted"/>
<accession>A0ABD5CEF1</accession>
<dbReference type="PANTHER" id="PTHR43791">
    <property type="entry name" value="PERMEASE-RELATED"/>
    <property type="match status" value="1"/>
</dbReference>
<feature type="transmembrane region" description="Helical" evidence="6">
    <location>
        <begin position="418"/>
        <end position="437"/>
    </location>
</feature>
<evidence type="ECO:0000313" key="9">
    <source>
        <dbReference type="Proteomes" id="UP001245184"/>
    </source>
</evidence>
<comment type="caution">
    <text evidence="8">The sequence shown here is derived from an EMBL/GenBank/DDBJ whole genome shotgun (WGS) entry which is preliminary data.</text>
</comment>
<feature type="domain" description="Major facilitator superfamily (MFS) profile" evidence="7">
    <location>
        <begin position="33"/>
        <end position="443"/>
    </location>
</feature>
<evidence type="ECO:0000256" key="6">
    <source>
        <dbReference type="SAM" id="Phobius"/>
    </source>
</evidence>
<evidence type="ECO:0000313" key="8">
    <source>
        <dbReference type="EMBL" id="MDR6202985.1"/>
    </source>
</evidence>
<feature type="transmembrane region" description="Helical" evidence="6">
    <location>
        <begin position="95"/>
        <end position="117"/>
    </location>
</feature>
<dbReference type="CDD" id="cd17319">
    <property type="entry name" value="MFS_ExuT_GudP_like"/>
    <property type="match status" value="1"/>
</dbReference>
<gene>
    <name evidence="8" type="ORF">QF025_001705</name>
</gene>
<evidence type="ECO:0000259" key="7">
    <source>
        <dbReference type="PROSITE" id="PS50850"/>
    </source>
</evidence>
<evidence type="ECO:0000256" key="5">
    <source>
        <dbReference type="ARBA" id="ARBA00023136"/>
    </source>
</evidence>
<organism evidence="8 9">
    <name type="scientific">Paraburkholderia graminis</name>
    <dbReference type="NCBI Taxonomy" id="60548"/>
    <lineage>
        <taxon>Bacteria</taxon>
        <taxon>Pseudomonadati</taxon>
        <taxon>Pseudomonadota</taxon>
        <taxon>Betaproteobacteria</taxon>
        <taxon>Burkholderiales</taxon>
        <taxon>Burkholderiaceae</taxon>
        <taxon>Paraburkholderia</taxon>
    </lineage>
</organism>
<keyword evidence="5 6" id="KW-0472">Membrane</keyword>
<comment type="subcellular location">
    <subcellularLocation>
        <location evidence="1">Membrane</location>
        <topology evidence="1">Multi-pass membrane protein</topology>
    </subcellularLocation>
</comment>
<feature type="transmembrane region" description="Helical" evidence="6">
    <location>
        <begin position="29"/>
        <end position="46"/>
    </location>
</feature>
<dbReference type="SUPFAM" id="SSF103473">
    <property type="entry name" value="MFS general substrate transporter"/>
    <property type="match status" value="1"/>
</dbReference>